<protein>
    <submittedName>
        <fullName evidence="1">Uncharacterized protein</fullName>
    </submittedName>
</protein>
<evidence type="ECO:0000313" key="1">
    <source>
        <dbReference type="EMBL" id="QHT22580.1"/>
    </source>
</evidence>
<organism evidence="1">
    <name type="scientific">viral metagenome</name>
    <dbReference type="NCBI Taxonomy" id="1070528"/>
    <lineage>
        <taxon>unclassified sequences</taxon>
        <taxon>metagenomes</taxon>
        <taxon>organismal metagenomes</taxon>
    </lineage>
</organism>
<reference evidence="1" key="1">
    <citation type="journal article" date="2020" name="Nature">
        <title>Giant virus diversity and host interactions through global metagenomics.</title>
        <authorList>
            <person name="Schulz F."/>
            <person name="Roux S."/>
            <person name="Paez-Espino D."/>
            <person name="Jungbluth S."/>
            <person name="Walsh D.A."/>
            <person name="Denef V.J."/>
            <person name="McMahon K.D."/>
            <person name="Konstantinidis K.T."/>
            <person name="Eloe-Fadrosh E.A."/>
            <person name="Kyrpides N.C."/>
            <person name="Woyke T."/>
        </authorList>
    </citation>
    <scope>NUCLEOTIDE SEQUENCE</scope>
    <source>
        <strain evidence="1">GVMAG-M-3300023179-111</strain>
    </source>
</reference>
<name>A0A6C0E1W6_9ZZZZ</name>
<proteinExistence type="predicted"/>
<sequence length="59" mass="7280">MFGTYGLCLKLFYNFKYKHHNEIKKKSVLKRPKIIFYNNNNDIVKKKFKLFTIDENLEY</sequence>
<dbReference type="EMBL" id="MN739712">
    <property type="protein sequence ID" value="QHT22580.1"/>
    <property type="molecule type" value="Genomic_DNA"/>
</dbReference>
<dbReference type="AlphaFoldDB" id="A0A6C0E1W6"/>
<accession>A0A6C0E1W6</accession>